<evidence type="ECO:0000313" key="4">
    <source>
        <dbReference type="Proteomes" id="UP000054097"/>
    </source>
</evidence>
<feature type="compositionally biased region" description="Low complexity" evidence="1">
    <location>
        <begin position="25"/>
        <end position="52"/>
    </location>
</feature>
<reference evidence="3 4" key="1">
    <citation type="submission" date="2014-04" db="EMBL/GenBank/DDBJ databases">
        <authorList>
            <consortium name="DOE Joint Genome Institute"/>
            <person name="Kuo A."/>
            <person name="Zuccaro A."/>
            <person name="Kohler A."/>
            <person name="Nagy L.G."/>
            <person name="Floudas D."/>
            <person name="Copeland A."/>
            <person name="Barry K.W."/>
            <person name="Cichocki N."/>
            <person name="Veneault-Fourrey C."/>
            <person name="LaButti K."/>
            <person name="Lindquist E.A."/>
            <person name="Lipzen A."/>
            <person name="Lundell T."/>
            <person name="Morin E."/>
            <person name="Murat C."/>
            <person name="Sun H."/>
            <person name="Tunlid A."/>
            <person name="Henrissat B."/>
            <person name="Grigoriev I.V."/>
            <person name="Hibbett D.S."/>
            <person name="Martin F."/>
            <person name="Nordberg H.P."/>
            <person name="Cantor M.N."/>
            <person name="Hua S.X."/>
        </authorList>
    </citation>
    <scope>NUCLEOTIDE SEQUENCE [LARGE SCALE GENOMIC DNA]</scope>
    <source>
        <strain evidence="3 4">MAFF 305830</strain>
    </source>
</reference>
<keyword evidence="4" id="KW-1185">Reference proteome</keyword>
<accession>A0A0C2XFR1</accession>
<feature type="region of interest" description="Disordered" evidence="1">
    <location>
        <begin position="129"/>
        <end position="194"/>
    </location>
</feature>
<keyword evidence="2" id="KW-1133">Transmembrane helix</keyword>
<evidence type="ECO:0000313" key="3">
    <source>
        <dbReference type="EMBL" id="KIM27932.1"/>
    </source>
</evidence>
<dbReference type="HOGENOM" id="CLU_767608_0_0_1"/>
<keyword evidence="2" id="KW-0812">Transmembrane</keyword>
<reference evidence="4" key="2">
    <citation type="submission" date="2015-01" db="EMBL/GenBank/DDBJ databases">
        <title>Evolutionary Origins and Diversification of the Mycorrhizal Mutualists.</title>
        <authorList>
            <consortium name="DOE Joint Genome Institute"/>
            <consortium name="Mycorrhizal Genomics Consortium"/>
            <person name="Kohler A."/>
            <person name="Kuo A."/>
            <person name="Nagy L.G."/>
            <person name="Floudas D."/>
            <person name="Copeland A."/>
            <person name="Barry K.W."/>
            <person name="Cichocki N."/>
            <person name="Veneault-Fourrey C."/>
            <person name="LaButti K."/>
            <person name="Lindquist E.A."/>
            <person name="Lipzen A."/>
            <person name="Lundell T."/>
            <person name="Morin E."/>
            <person name="Murat C."/>
            <person name="Riley R."/>
            <person name="Ohm R."/>
            <person name="Sun H."/>
            <person name="Tunlid A."/>
            <person name="Henrissat B."/>
            <person name="Grigoriev I.V."/>
            <person name="Hibbett D.S."/>
            <person name="Martin F."/>
        </authorList>
    </citation>
    <scope>NUCLEOTIDE SEQUENCE [LARGE SCALE GENOMIC DNA]</scope>
    <source>
        <strain evidence="4">MAFF 305830</strain>
    </source>
</reference>
<dbReference type="OrthoDB" id="3233779at2759"/>
<evidence type="ECO:0000256" key="1">
    <source>
        <dbReference type="SAM" id="MobiDB-lite"/>
    </source>
</evidence>
<feature type="compositionally biased region" description="Basic and acidic residues" evidence="1">
    <location>
        <begin position="208"/>
        <end position="236"/>
    </location>
</feature>
<evidence type="ECO:0000256" key="2">
    <source>
        <dbReference type="SAM" id="Phobius"/>
    </source>
</evidence>
<dbReference type="Proteomes" id="UP000054097">
    <property type="component" value="Unassembled WGS sequence"/>
</dbReference>
<dbReference type="AlphaFoldDB" id="A0A0C2XFR1"/>
<keyword evidence="2" id="KW-0472">Membrane</keyword>
<protein>
    <submittedName>
        <fullName evidence="3">Uncharacterized protein</fullName>
    </submittedName>
</protein>
<feature type="region of interest" description="Disordered" evidence="1">
    <location>
        <begin position="208"/>
        <end position="248"/>
    </location>
</feature>
<feature type="compositionally biased region" description="Polar residues" evidence="1">
    <location>
        <begin position="161"/>
        <end position="170"/>
    </location>
</feature>
<sequence>MPSTSYGRGGGGNFNKTPKEKKPKPTSSDTTTSTKSNQKTSLLKKIVHALPSGAPPKSPKPSALRHTQTIDPCTPWEGYTGPLSSFTVNEPTSFPPAIARVPIIKPIPPYRPPILNLSKQHIIPAINLNSITPTSSDDESEESERTASRMSIRDNLPCPSPNTMTDNEGTAVNDPISPVSDTSEDFDPPPVRTRRLRSMSNAPRMVHFRADSIHLSPGKDEKASEVKYHSSEEKPTAKNTGSADEGKYKRVRRMTLSSVPASTPIIRPQASRPKLSVDPQHHSHTHTHSNCCNESTDAVKPTPPSESFNNFIASCALSLLLLLVLTAGKNVLYMIALLPVLIALGKHPSFTRKNIESLITF</sequence>
<dbReference type="EMBL" id="KN824296">
    <property type="protein sequence ID" value="KIM27932.1"/>
    <property type="molecule type" value="Genomic_DNA"/>
</dbReference>
<gene>
    <name evidence="3" type="ORF">M408DRAFT_329842</name>
</gene>
<name>A0A0C2XFR1_SERVB</name>
<feature type="region of interest" description="Disordered" evidence="1">
    <location>
        <begin position="1"/>
        <end position="78"/>
    </location>
</feature>
<proteinExistence type="predicted"/>
<organism evidence="3 4">
    <name type="scientific">Serendipita vermifera MAFF 305830</name>
    <dbReference type="NCBI Taxonomy" id="933852"/>
    <lineage>
        <taxon>Eukaryota</taxon>
        <taxon>Fungi</taxon>
        <taxon>Dikarya</taxon>
        <taxon>Basidiomycota</taxon>
        <taxon>Agaricomycotina</taxon>
        <taxon>Agaricomycetes</taxon>
        <taxon>Sebacinales</taxon>
        <taxon>Serendipitaceae</taxon>
        <taxon>Serendipita</taxon>
    </lineage>
</organism>
<feature type="transmembrane region" description="Helical" evidence="2">
    <location>
        <begin position="311"/>
        <end position="344"/>
    </location>
</feature>
<feature type="region of interest" description="Disordered" evidence="1">
    <location>
        <begin position="267"/>
        <end position="298"/>
    </location>
</feature>